<evidence type="ECO:0000313" key="3">
    <source>
        <dbReference type="Proteomes" id="UP001221898"/>
    </source>
</evidence>
<keyword evidence="3" id="KW-1185">Reference proteome</keyword>
<keyword evidence="1" id="KW-0472">Membrane</keyword>
<protein>
    <submittedName>
        <fullName evidence="2">Uncharacterized protein</fullName>
    </submittedName>
</protein>
<proteinExistence type="predicted"/>
<dbReference type="EMBL" id="JAINUG010000059">
    <property type="protein sequence ID" value="KAJ8403179.1"/>
    <property type="molecule type" value="Genomic_DNA"/>
</dbReference>
<dbReference type="AlphaFoldDB" id="A0AAD7SII5"/>
<feature type="transmembrane region" description="Helical" evidence="1">
    <location>
        <begin position="50"/>
        <end position="75"/>
    </location>
</feature>
<accession>A0AAD7SII5</accession>
<reference evidence="2" key="1">
    <citation type="journal article" date="2023" name="Science">
        <title>Genome structures resolve the early diversification of teleost fishes.</title>
        <authorList>
            <person name="Parey E."/>
            <person name="Louis A."/>
            <person name="Montfort J."/>
            <person name="Bouchez O."/>
            <person name="Roques C."/>
            <person name="Iampietro C."/>
            <person name="Lluch J."/>
            <person name="Castinel A."/>
            <person name="Donnadieu C."/>
            <person name="Desvignes T."/>
            <person name="Floi Bucao C."/>
            <person name="Jouanno E."/>
            <person name="Wen M."/>
            <person name="Mejri S."/>
            <person name="Dirks R."/>
            <person name="Jansen H."/>
            <person name="Henkel C."/>
            <person name="Chen W.J."/>
            <person name="Zahm M."/>
            <person name="Cabau C."/>
            <person name="Klopp C."/>
            <person name="Thompson A.W."/>
            <person name="Robinson-Rechavi M."/>
            <person name="Braasch I."/>
            <person name="Lecointre G."/>
            <person name="Bobe J."/>
            <person name="Postlethwait J.H."/>
            <person name="Berthelot C."/>
            <person name="Roest Crollius H."/>
            <person name="Guiguen Y."/>
        </authorList>
    </citation>
    <scope>NUCLEOTIDE SEQUENCE</scope>
    <source>
        <strain evidence="2">NC1722</strain>
    </source>
</reference>
<keyword evidence="1" id="KW-0812">Transmembrane</keyword>
<evidence type="ECO:0000256" key="1">
    <source>
        <dbReference type="SAM" id="Phobius"/>
    </source>
</evidence>
<keyword evidence="1" id="KW-1133">Transmembrane helix</keyword>
<comment type="caution">
    <text evidence="2">The sequence shown here is derived from an EMBL/GenBank/DDBJ whole genome shotgun (WGS) entry which is preliminary data.</text>
</comment>
<sequence>MLGIVRGLLDQTEYHLSQAQIEVNLAEQTARILSSSSTTYALYAYTRWDWILRGSIIGCMFILFVTVTQCCYLQWLIRSLKTRMTELHALRDLKG</sequence>
<evidence type="ECO:0000313" key="2">
    <source>
        <dbReference type="EMBL" id="KAJ8403179.1"/>
    </source>
</evidence>
<name>A0AAD7SII5_9TELE</name>
<gene>
    <name evidence="2" type="ORF">AAFF_G00353960</name>
</gene>
<dbReference type="Proteomes" id="UP001221898">
    <property type="component" value="Unassembled WGS sequence"/>
</dbReference>
<organism evidence="2 3">
    <name type="scientific">Aldrovandia affinis</name>
    <dbReference type="NCBI Taxonomy" id="143900"/>
    <lineage>
        <taxon>Eukaryota</taxon>
        <taxon>Metazoa</taxon>
        <taxon>Chordata</taxon>
        <taxon>Craniata</taxon>
        <taxon>Vertebrata</taxon>
        <taxon>Euteleostomi</taxon>
        <taxon>Actinopterygii</taxon>
        <taxon>Neopterygii</taxon>
        <taxon>Teleostei</taxon>
        <taxon>Notacanthiformes</taxon>
        <taxon>Halosauridae</taxon>
        <taxon>Aldrovandia</taxon>
    </lineage>
</organism>